<proteinExistence type="predicted"/>
<sequence length="129" mass="14682">VTISIFSRLISFFRTGDVGRHTKYNLFNFSERKDVKKKILPMKNSHLSLNGPSLVTIKAASVGTGTSTQPQSFLPAPVLPAEYSWAMVAQSLWEWTTNDWSNLRPNHEREPRPNSAWMARDWKQGCSET</sequence>
<keyword evidence="3" id="KW-1185">Reference proteome</keyword>
<feature type="region of interest" description="Disordered" evidence="1">
    <location>
        <begin position="104"/>
        <end position="129"/>
    </location>
</feature>
<evidence type="ECO:0000313" key="2">
    <source>
        <dbReference type="EMBL" id="OPX53775.1"/>
    </source>
</evidence>
<accession>A0A1V4SZK5</accession>
<gene>
    <name evidence="2" type="ORF">BTE48_17720</name>
</gene>
<evidence type="ECO:0000256" key="1">
    <source>
        <dbReference type="SAM" id="MobiDB-lite"/>
    </source>
</evidence>
<dbReference type="EMBL" id="MTSM01000455">
    <property type="protein sequence ID" value="OPX53775.1"/>
    <property type="molecule type" value="Genomic_DNA"/>
</dbReference>
<reference evidence="2 3" key="1">
    <citation type="submission" date="2017-01" db="EMBL/GenBank/DDBJ databases">
        <title>Genome Sequencing of a Marine Spirillum, Oceanospirillum multiglobuliferum ATCC 33336, from Japan.</title>
        <authorList>
            <person name="Carney J.G."/>
            <person name="Trachtenberg A.M."/>
            <person name="Rheaume B.A."/>
            <person name="Linnane J.D."/>
            <person name="Pitts N.L."/>
            <person name="Mykles D.L."/>
            <person name="Maclea K.S."/>
        </authorList>
    </citation>
    <scope>NUCLEOTIDE SEQUENCE [LARGE SCALE GENOMIC DNA]</scope>
    <source>
        <strain evidence="2 3">ATCC 33336</strain>
    </source>
</reference>
<feature type="non-terminal residue" evidence="2">
    <location>
        <position position="1"/>
    </location>
</feature>
<comment type="caution">
    <text evidence="2">The sequence shown here is derived from an EMBL/GenBank/DDBJ whole genome shotgun (WGS) entry which is preliminary data.</text>
</comment>
<evidence type="ECO:0000313" key="3">
    <source>
        <dbReference type="Proteomes" id="UP000191418"/>
    </source>
</evidence>
<protein>
    <submittedName>
        <fullName evidence="2">Uncharacterized protein</fullName>
    </submittedName>
</protein>
<organism evidence="2 3">
    <name type="scientific">Oceanospirillum multiglobuliferum</name>
    <dbReference type="NCBI Taxonomy" id="64969"/>
    <lineage>
        <taxon>Bacteria</taxon>
        <taxon>Pseudomonadati</taxon>
        <taxon>Pseudomonadota</taxon>
        <taxon>Gammaproteobacteria</taxon>
        <taxon>Oceanospirillales</taxon>
        <taxon>Oceanospirillaceae</taxon>
        <taxon>Oceanospirillum</taxon>
    </lineage>
</organism>
<dbReference type="AlphaFoldDB" id="A0A1V4SZK5"/>
<dbReference type="Proteomes" id="UP000191418">
    <property type="component" value="Unassembled WGS sequence"/>
</dbReference>
<feature type="non-terminal residue" evidence="2">
    <location>
        <position position="129"/>
    </location>
</feature>
<name>A0A1V4SZK5_9GAMM</name>